<dbReference type="GeneID" id="110759016"/>
<feature type="transmembrane region" description="Helical" evidence="3">
    <location>
        <begin position="473"/>
        <end position="494"/>
    </location>
</feature>
<evidence type="ECO:0000313" key="5">
    <source>
        <dbReference type="Proteomes" id="UP000515124"/>
    </source>
</evidence>
<dbReference type="RefSeq" id="XP_021816710.1">
    <property type="nucleotide sequence ID" value="XM_021961018.1"/>
</dbReference>
<evidence type="ECO:0000256" key="1">
    <source>
        <dbReference type="RuleBase" id="RU369095"/>
    </source>
</evidence>
<proteinExistence type="inferred from homology"/>
<evidence type="ECO:0000259" key="4">
    <source>
        <dbReference type="PROSITE" id="PS50882"/>
    </source>
</evidence>
<dbReference type="AlphaFoldDB" id="A0A6P5SIC4"/>
<keyword evidence="3" id="KW-0472">Membrane</keyword>
<comment type="function">
    <text evidence="1">Specifically recognizes and binds N6-methyladenosine (m6A)-containing RNAs, and regulates mRNA stability. M6A is a modification present at internal sites of mRNAs and some non-coding RNAs and plays a role in mRNA stability and processing.</text>
</comment>
<keyword evidence="5" id="KW-1185">Reference proteome</keyword>
<dbReference type="GO" id="GO:0061157">
    <property type="term" value="P:mRNA destabilization"/>
    <property type="evidence" value="ECO:0007669"/>
    <property type="project" value="TreeGrafter"/>
</dbReference>
<dbReference type="GO" id="GO:0005737">
    <property type="term" value="C:cytoplasm"/>
    <property type="evidence" value="ECO:0007669"/>
    <property type="project" value="TreeGrafter"/>
</dbReference>
<keyword evidence="3" id="KW-0812">Transmembrane</keyword>
<dbReference type="CDD" id="cd21134">
    <property type="entry name" value="YTH"/>
    <property type="match status" value="1"/>
</dbReference>
<feature type="region of interest" description="Disordered" evidence="2">
    <location>
        <begin position="18"/>
        <end position="37"/>
    </location>
</feature>
<evidence type="ECO:0000313" key="6">
    <source>
        <dbReference type="RefSeq" id="XP_021816710.1"/>
    </source>
</evidence>
<feature type="compositionally biased region" description="Basic and acidic residues" evidence="2">
    <location>
        <begin position="26"/>
        <end position="35"/>
    </location>
</feature>
<evidence type="ECO:0000256" key="2">
    <source>
        <dbReference type="SAM" id="MobiDB-lite"/>
    </source>
</evidence>
<organism evidence="5 6">
    <name type="scientific">Prunus avium</name>
    <name type="common">Cherry</name>
    <name type="synonym">Cerasus avium</name>
    <dbReference type="NCBI Taxonomy" id="42229"/>
    <lineage>
        <taxon>Eukaryota</taxon>
        <taxon>Viridiplantae</taxon>
        <taxon>Streptophyta</taxon>
        <taxon>Embryophyta</taxon>
        <taxon>Tracheophyta</taxon>
        <taxon>Spermatophyta</taxon>
        <taxon>Magnoliopsida</taxon>
        <taxon>eudicotyledons</taxon>
        <taxon>Gunneridae</taxon>
        <taxon>Pentapetalae</taxon>
        <taxon>rosids</taxon>
        <taxon>fabids</taxon>
        <taxon>Rosales</taxon>
        <taxon>Rosaceae</taxon>
        <taxon>Amygdaloideae</taxon>
        <taxon>Amygdaleae</taxon>
        <taxon>Prunus</taxon>
    </lineage>
</organism>
<dbReference type="Pfam" id="PF04146">
    <property type="entry name" value="YTH"/>
    <property type="match status" value="1"/>
</dbReference>
<feature type="region of interest" description="Disordered" evidence="2">
    <location>
        <begin position="164"/>
        <end position="188"/>
    </location>
</feature>
<comment type="similarity">
    <text evidence="1">Belongs to the YTHDF family.</text>
</comment>
<feature type="domain" description="YTH" evidence="4">
    <location>
        <begin position="425"/>
        <end position="497"/>
    </location>
</feature>
<gene>
    <name evidence="6" type="primary">LOC110759016</name>
</gene>
<protein>
    <recommendedName>
        <fullName evidence="1">YTH domain-containing family protein</fullName>
    </recommendedName>
</protein>
<evidence type="ECO:0000256" key="3">
    <source>
        <dbReference type="SAM" id="Phobius"/>
    </source>
</evidence>
<sequence>MATVSPPVDQAADLLQNLSLDSQTKGPDDIPDPAKKPNIVTAKSKSYVRSKTPLRQDFMDPAMCYIPNGYTSSAYYYGAYGGTGNEWGGISSYLNPNGSDMNSAVYGDNGSFLYHHGYGYAPYSTYSTSGSSVPTVGGDGQLYGPQQYQYPPYFKKLTPNSKTHTPNSAVPFKGGVSTSKDAGHKPSTVGIAKGISNGVLTSVGMKEYNPSDFAKPTYQNSSLNVKGSFSEYHDAIYGFDGLVSPIPWLEGANGQGRAVTGSIVNRTPYSKNQISRSNSEFMGLHHMRLGYGMDTANGLVNGMYTNGLYGHYWNPNRLGMGYGSNGFGMQRNGCGWMAFQNKYKYRGRGSSFRYGNQDIEGLDELNKGPRGKSYKNQKGYSPVTVAVKGCNMPLNKTDDEKDALSMIPECEQYIGADIHDHYADAKFFIIKSYSEDDVHKSVKYNVWASTPNGNNKLNAAYQEAQEKSGGCPVFLFFSVSIFMPILSLSFHSLLSLA</sequence>
<dbReference type="PROSITE" id="PS50882">
    <property type="entry name" value="YTH"/>
    <property type="match status" value="1"/>
</dbReference>
<name>A0A6P5SIC4_PRUAV</name>
<reference evidence="6" key="1">
    <citation type="submission" date="2025-08" db="UniProtKB">
        <authorList>
            <consortium name="RefSeq"/>
        </authorList>
    </citation>
    <scope>IDENTIFICATION</scope>
</reference>
<accession>A0A6P5SIC4</accession>
<dbReference type="GO" id="GO:1990247">
    <property type="term" value="F:N6-methyladenosine-containing RNA reader activity"/>
    <property type="evidence" value="ECO:0007669"/>
    <property type="project" value="UniProtKB-UniRule"/>
</dbReference>
<keyword evidence="3" id="KW-1133">Transmembrane helix</keyword>
<dbReference type="Proteomes" id="UP000515124">
    <property type="component" value="Unplaced"/>
</dbReference>
<dbReference type="PANTHER" id="PTHR12357">
    <property type="entry name" value="YTH YT521-B HOMOLOGY DOMAIN-CONTAINING"/>
    <property type="match status" value="1"/>
</dbReference>
<dbReference type="GO" id="GO:0003729">
    <property type="term" value="F:mRNA binding"/>
    <property type="evidence" value="ECO:0007669"/>
    <property type="project" value="UniProtKB-UniRule"/>
</dbReference>
<dbReference type="PANTHER" id="PTHR12357:SF82">
    <property type="entry name" value="YTH DOMAIN-CONTAINING FAMILY PROTEIN"/>
    <property type="match status" value="1"/>
</dbReference>
<dbReference type="InterPro" id="IPR045168">
    <property type="entry name" value="YTH_prot"/>
</dbReference>
<dbReference type="Gene3D" id="3.10.590.10">
    <property type="entry name" value="ph1033 like domains"/>
    <property type="match status" value="1"/>
</dbReference>
<keyword evidence="1" id="KW-0694">RNA-binding</keyword>
<dbReference type="InterPro" id="IPR007275">
    <property type="entry name" value="YTH_domain"/>
</dbReference>
<dbReference type="KEGG" id="pavi:110759016"/>